<feature type="region of interest" description="Disordered" evidence="1">
    <location>
        <begin position="1316"/>
        <end position="1400"/>
    </location>
</feature>
<evidence type="ECO:0000313" key="2">
    <source>
        <dbReference type="EMBL" id="RJE25716.1"/>
    </source>
</evidence>
<protein>
    <submittedName>
        <fullName evidence="2">Uncharacterized protein</fullName>
    </submittedName>
</protein>
<dbReference type="STRING" id="2070753.A0A3A2ZRR1"/>
<dbReference type="OrthoDB" id="10265971at2759"/>
<organism evidence="2 3">
    <name type="scientific">Aspergillus sclerotialis</name>
    <dbReference type="NCBI Taxonomy" id="2070753"/>
    <lineage>
        <taxon>Eukaryota</taxon>
        <taxon>Fungi</taxon>
        <taxon>Dikarya</taxon>
        <taxon>Ascomycota</taxon>
        <taxon>Pezizomycotina</taxon>
        <taxon>Eurotiomycetes</taxon>
        <taxon>Eurotiomycetidae</taxon>
        <taxon>Eurotiales</taxon>
        <taxon>Aspergillaceae</taxon>
        <taxon>Aspergillus</taxon>
        <taxon>Aspergillus subgen. Polypaecilum</taxon>
    </lineage>
</organism>
<gene>
    <name evidence="2" type="ORF">PHISCL_01979</name>
</gene>
<feature type="compositionally biased region" description="Polar residues" evidence="1">
    <location>
        <begin position="728"/>
        <end position="740"/>
    </location>
</feature>
<feature type="compositionally biased region" description="Polar residues" evidence="1">
    <location>
        <begin position="1360"/>
        <end position="1376"/>
    </location>
</feature>
<feature type="region of interest" description="Disordered" evidence="1">
    <location>
        <begin position="430"/>
        <end position="476"/>
    </location>
</feature>
<feature type="compositionally biased region" description="Polar residues" evidence="1">
    <location>
        <begin position="1386"/>
        <end position="1399"/>
    </location>
</feature>
<feature type="compositionally biased region" description="Basic and acidic residues" evidence="1">
    <location>
        <begin position="742"/>
        <end position="754"/>
    </location>
</feature>
<feature type="region of interest" description="Disordered" evidence="1">
    <location>
        <begin position="708"/>
        <end position="799"/>
    </location>
</feature>
<reference evidence="3" key="1">
    <citation type="submission" date="2017-02" db="EMBL/GenBank/DDBJ databases">
        <authorList>
            <person name="Tafer H."/>
            <person name="Lopandic K."/>
        </authorList>
    </citation>
    <scope>NUCLEOTIDE SEQUENCE [LARGE SCALE GENOMIC DNA]</scope>
    <source>
        <strain evidence="3">CBS 366.77</strain>
    </source>
</reference>
<name>A0A3A2ZRR1_9EURO</name>
<dbReference type="Proteomes" id="UP000266188">
    <property type="component" value="Unassembled WGS sequence"/>
</dbReference>
<feature type="compositionally biased region" description="Polar residues" evidence="1">
    <location>
        <begin position="766"/>
        <end position="776"/>
    </location>
</feature>
<dbReference type="EMBL" id="MVGC01000040">
    <property type="protein sequence ID" value="RJE25716.1"/>
    <property type="molecule type" value="Genomic_DNA"/>
</dbReference>
<sequence length="1416" mass="156265">MSSSWGSDMSDSTSMVPPGRHLTIASMWEFEDRAVQEIQDTFMAKYPEYASDCRYSQEDHLIITKVKAPAAISKLANIVSEFVEAQKDRPILDHQKNKRRHRHKNRKKKEKDTEEVTEEDTEEDSPKVPTGELISVDRDSEKELIRHSLTRICKPWTSQQGGLGCFGQMGTSRLLPANVGVLDAVAGATGTVISVDTAMNCVKVSGKNDEDVHDALGKLTRCAYFLSIPPRSRMQNLLLLTSTIACRVRFQRYGSLNNVWMNRVMGDVSFPANIPLEDMFTTVLLGYDVESQRFRVPDNLLNPPQISAWNPDWQPTMSKPWRDYTFPELGSSVRYSRLISEGKQPDMAGSEDSRYLEMERSEQDDTLMTEKSEVQPTMSDDLESVVSQAQPSVVAPSSPIECQAPVPMDAGEQTRYKWKTVYSHPLAEESVSAGSRDITVENPEPETPSLDRSRFGTFDPYRYGHPGSSTVRDGEKDSLDVSRIFEQRPGEVSLSSSTDLLRGAAIATSWDQWKDVQQNPPRRPADLPSGVSRTFPQSAAQISPSSVDFPKGAQASKYSSKRGSKSGYRGGRKGSRNTLQAHSRGVNDSVEHGHKDPDQLIDLSSPDVTSPTHMHYPLTFNQAPLVPDTPTGQSPILEESRGQLLSSESRTAAELAPTNENERRFVLLREPLGEDLGEEMPGEDIFTSAPSRLRNRANTLVEQWIETQRPLRPETESAEGPSPRQYHRTMQQKMGKTSNSKTKAEKAAERRATLDDAWGAPIIPSQGITNESVQGQKKNKDQEDSRPAPFAPGAFTTQERKDLENSYMSQTSLAFFEALEPSLEFAEYFQGAVNLEIQIGLILIPRLPRTFEGGLITLGQWDKLFRPQTGVYAPGTTFINAVTTSAIDVDYIIDLHTSTHDGSRIRLFDEEYTDYSVVYEIRCRTKKNQIITIVIDETGTSSVKLPAMQIGKVNIHFPGNIWDACTIVSGINQFVPGSDPELDEAIKYFNARLLLASMPEGKVFEIEKVFVKRWTRHRYIRPEPNTIYDDGQDLFLQVTEVQALATGLHSDESTVRARALPAQAMIDEDRQWYEVSLVSPAIETVLSSNTSLEVGERTREWCAADLLGKDAVFLPSTNPDSSPSLSPVASAIGNAGLDEMLTLTRHVVENMDAVGNTNYGSYAGLLPEPDPALALPEPPSHSETIVVPYRALPPVPKVEDASKDVQTSSTECVEKDNTGISSCAHTPVKTAPLTSPVYATAPTRMRTLDRPSDSDPVLATTFDRVPASQTVPKPAVPPAARLMHSPGLAESSSMPDESCDSMSILASEFDALTIHRPAPEPAPVPAQERAPVVGSTPVKSPRQASTSSAPTPTYKRGVTNPESTPTRSPSVEQSQPRALVMRQEQDSSSAQGVQTSRVPTQGPFYEKYILGAGGFW</sequence>
<accession>A0A3A2ZRR1</accession>
<feature type="compositionally biased region" description="Acidic residues" evidence="1">
    <location>
        <begin position="113"/>
        <end position="123"/>
    </location>
</feature>
<keyword evidence="3" id="KW-1185">Reference proteome</keyword>
<feature type="compositionally biased region" description="Basic residues" evidence="1">
    <location>
        <begin position="96"/>
        <end position="109"/>
    </location>
</feature>
<feature type="compositionally biased region" description="Polar residues" evidence="1">
    <location>
        <begin position="531"/>
        <end position="546"/>
    </location>
</feature>
<evidence type="ECO:0000313" key="3">
    <source>
        <dbReference type="Proteomes" id="UP000266188"/>
    </source>
</evidence>
<feature type="region of interest" description="Disordered" evidence="1">
    <location>
        <begin position="90"/>
        <end position="133"/>
    </location>
</feature>
<comment type="caution">
    <text evidence="2">The sequence shown here is derived from an EMBL/GenBank/DDBJ whole genome shotgun (WGS) entry which is preliminary data.</text>
</comment>
<feature type="compositionally biased region" description="Polar residues" evidence="1">
    <location>
        <begin position="1342"/>
        <end position="1351"/>
    </location>
</feature>
<proteinExistence type="predicted"/>
<feature type="region of interest" description="Disordered" evidence="1">
    <location>
        <begin position="512"/>
        <end position="614"/>
    </location>
</feature>
<feature type="compositionally biased region" description="Basic and acidic residues" evidence="1">
    <location>
        <begin position="589"/>
        <end position="598"/>
    </location>
</feature>
<feature type="region of interest" description="Disordered" evidence="1">
    <location>
        <begin position="1264"/>
        <end position="1299"/>
    </location>
</feature>
<feature type="compositionally biased region" description="Basic residues" evidence="1">
    <location>
        <begin position="559"/>
        <end position="575"/>
    </location>
</feature>
<evidence type="ECO:0000256" key="1">
    <source>
        <dbReference type="SAM" id="MobiDB-lite"/>
    </source>
</evidence>